<evidence type="ECO:0000256" key="10">
    <source>
        <dbReference type="RuleBase" id="RU003500"/>
    </source>
</evidence>
<keyword evidence="5" id="KW-0272">Extracellular matrix</keyword>
<dbReference type="GO" id="GO:1904948">
    <property type="term" value="P:midbrain dopaminergic neuron differentiation"/>
    <property type="evidence" value="ECO:0007669"/>
    <property type="project" value="Ensembl"/>
</dbReference>
<dbReference type="Ensembl" id="ENSSCAT00000012992.1">
    <property type="protein sequence ID" value="ENSSCAP00000011514.1"/>
    <property type="gene ID" value="ENSSCAG00000008640.1"/>
</dbReference>
<dbReference type="GO" id="GO:0072089">
    <property type="term" value="P:stem cell proliferation"/>
    <property type="evidence" value="ECO:0007669"/>
    <property type="project" value="Ensembl"/>
</dbReference>
<dbReference type="Proteomes" id="UP000694409">
    <property type="component" value="Unassembled WGS sequence"/>
</dbReference>
<dbReference type="GO" id="GO:0060174">
    <property type="term" value="P:limb bud formation"/>
    <property type="evidence" value="ECO:0007669"/>
    <property type="project" value="Ensembl"/>
</dbReference>
<dbReference type="GO" id="GO:0060064">
    <property type="term" value="P:Spemann organizer formation at the anterior end of the primitive streak"/>
    <property type="evidence" value="ECO:0007669"/>
    <property type="project" value="Ensembl"/>
</dbReference>
<dbReference type="InterPro" id="IPR018161">
    <property type="entry name" value="Wnt_CS"/>
</dbReference>
<dbReference type="GO" id="GO:0019904">
    <property type="term" value="F:protein domain specific binding"/>
    <property type="evidence" value="ECO:0007669"/>
    <property type="project" value="Ensembl"/>
</dbReference>
<evidence type="ECO:0000256" key="9">
    <source>
        <dbReference type="ARBA" id="ARBA00023288"/>
    </source>
</evidence>
<dbReference type="GO" id="GO:0060070">
    <property type="term" value="P:canonical Wnt signaling pathway"/>
    <property type="evidence" value="ECO:0007669"/>
    <property type="project" value="Ensembl"/>
</dbReference>
<comment type="similarity">
    <text evidence="2 10">Belongs to the Wnt family.</text>
</comment>
<evidence type="ECO:0000256" key="4">
    <source>
        <dbReference type="ARBA" id="ARBA00022525"/>
    </source>
</evidence>
<dbReference type="GO" id="GO:0005125">
    <property type="term" value="F:cytokine activity"/>
    <property type="evidence" value="ECO:0007669"/>
    <property type="project" value="TreeGrafter"/>
</dbReference>
<evidence type="ECO:0000256" key="2">
    <source>
        <dbReference type="ARBA" id="ARBA00005683"/>
    </source>
</evidence>
<comment type="subcellular location">
    <subcellularLocation>
        <location evidence="1 10">Secreted</location>
        <location evidence="1 10">Extracellular space</location>
        <location evidence="1 10">Extracellular matrix</location>
    </subcellularLocation>
</comment>
<keyword evidence="3 10" id="KW-0217">Developmental protein</keyword>
<evidence type="ECO:0000313" key="12">
    <source>
        <dbReference type="Proteomes" id="UP000694409"/>
    </source>
</evidence>
<dbReference type="GO" id="GO:0010628">
    <property type="term" value="P:positive regulation of gene expression"/>
    <property type="evidence" value="ECO:0007669"/>
    <property type="project" value="Ensembl"/>
</dbReference>
<dbReference type="PRINTS" id="PR01349">
    <property type="entry name" value="WNTPROTEIN"/>
</dbReference>
<evidence type="ECO:0000256" key="5">
    <source>
        <dbReference type="ARBA" id="ARBA00022530"/>
    </source>
</evidence>
<dbReference type="GO" id="GO:0005615">
    <property type="term" value="C:extracellular space"/>
    <property type="evidence" value="ECO:0007669"/>
    <property type="project" value="UniProtKB-ARBA"/>
</dbReference>
<reference evidence="11" key="2">
    <citation type="submission" date="2025-09" db="UniProtKB">
        <authorList>
            <consortium name="Ensembl"/>
        </authorList>
    </citation>
    <scope>IDENTIFICATION</scope>
</reference>
<protein>
    <recommendedName>
        <fullName evidence="10">Protein Wnt</fullName>
    </recommendedName>
</protein>
<dbReference type="OMA" id="WNCTTIE"/>
<reference evidence="11" key="1">
    <citation type="submission" date="2025-08" db="UniProtKB">
        <authorList>
            <consortium name="Ensembl"/>
        </authorList>
    </citation>
    <scope>IDENTIFICATION</scope>
</reference>
<dbReference type="GO" id="GO:2000739">
    <property type="term" value="P:regulation of mesenchymal stem cell differentiation"/>
    <property type="evidence" value="ECO:0007669"/>
    <property type="project" value="Ensembl"/>
</dbReference>
<dbReference type="PROSITE" id="PS00246">
    <property type="entry name" value="WNT1"/>
    <property type="match status" value="1"/>
</dbReference>
<dbReference type="GO" id="GO:0045669">
    <property type="term" value="P:positive regulation of osteoblast differentiation"/>
    <property type="evidence" value="ECO:0007669"/>
    <property type="project" value="Ensembl"/>
</dbReference>
<dbReference type="GO" id="GO:0030177">
    <property type="term" value="P:positive regulation of Wnt signaling pathway"/>
    <property type="evidence" value="ECO:0007669"/>
    <property type="project" value="Ensembl"/>
</dbReference>
<dbReference type="GO" id="GO:0048697">
    <property type="term" value="P:positive regulation of collateral sprouting in absence of injury"/>
    <property type="evidence" value="ECO:0007669"/>
    <property type="project" value="Ensembl"/>
</dbReference>
<keyword evidence="6 10" id="KW-0879">Wnt signaling pathway</keyword>
<proteinExistence type="inferred from homology"/>
<dbReference type="GO" id="GO:0009950">
    <property type="term" value="P:dorsal/ventral axis specification"/>
    <property type="evidence" value="ECO:0007669"/>
    <property type="project" value="Ensembl"/>
</dbReference>
<dbReference type="GO" id="GO:0010467">
    <property type="term" value="P:gene expression"/>
    <property type="evidence" value="ECO:0007669"/>
    <property type="project" value="Ensembl"/>
</dbReference>
<dbReference type="GO" id="GO:0031012">
    <property type="term" value="C:extracellular matrix"/>
    <property type="evidence" value="ECO:0007669"/>
    <property type="project" value="Ensembl"/>
</dbReference>
<evidence type="ECO:0000256" key="1">
    <source>
        <dbReference type="ARBA" id="ARBA00004498"/>
    </source>
</evidence>
<dbReference type="GO" id="GO:0005109">
    <property type="term" value="F:frizzled binding"/>
    <property type="evidence" value="ECO:0007669"/>
    <property type="project" value="Ensembl"/>
</dbReference>
<dbReference type="InterPro" id="IPR005817">
    <property type="entry name" value="Wnt"/>
</dbReference>
<comment type="function">
    <text evidence="10">Ligand for members of the frizzled family of seven transmembrane receptors.</text>
</comment>
<keyword evidence="9" id="KW-0449">Lipoprotein</keyword>
<dbReference type="FunFam" id="3.30.2460.20:FF:000009">
    <property type="entry name" value="Protein Wnt-3a"/>
    <property type="match status" value="1"/>
</dbReference>
<keyword evidence="7" id="KW-1015">Disulfide bond</keyword>
<dbReference type="PANTHER" id="PTHR12027:SF82">
    <property type="entry name" value="PROTO-ONCOGENE WNT-3"/>
    <property type="match status" value="1"/>
</dbReference>
<name>A0A8C9MZK2_SERCA</name>
<accession>A0A8C9MZK2</accession>
<dbReference type="Pfam" id="PF00110">
    <property type="entry name" value="wnt"/>
    <property type="match status" value="2"/>
</dbReference>
<gene>
    <name evidence="11" type="primary">WNT3</name>
</gene>
<sequence>MDYHLLGLILSFLFNGTKVLAGYPIWWSLALGQQYSSLGSQPILCGSIPGLVPKQLRFCRNYIEIMPSVAEGVKLGIQECQHQFRGRRWNCTTIDDSLAIFGPVLDKGTQGAFEIARVCSRENRTFAGSEGGEKGMWLSSQAGDGEQSPCSTTAADCAFPAQTILDHMHLKCKCHGLSGSCEVKTCWWAQPDFRAIGDYLKDKYDSASEMVVEKHRESRGWVETLRAKYALFKPPTERDLVYYENSPNFCEPNPETGSFGTRDRTCNVTSHGIDGCDLLCCGRGHNTRTEKRKEKCHCIFHWCCYVSCQECTRVYDVHTCK</sequence>
<dbReference type="SMART" id="SM00097">
    <property type="entry name" value="WNT1"/>
    <property type="match status" value="1"/>
</dbReference>
<dbReference type="GO" id="GO:0060323">
    <property type="term" value="P:head morphogenesis"/>
    <property type="evidence" value="ECO:0007669"/>
    <property type="project" value="Ensembl"/>
</dbReference>
<evidence type="ECO:0000256" key="7">
    <source>
        <dbReference type="ARBA" id="ARBA00023157"/>
    </source>
</evidence>
<dbReference type="GO" id="GO:0005783">
    <property type="term" value="C:endoplasmic reticulum"/>
    <property type="evidence" value="ECO:0007669"/>
    <property type="project" value="UniProtKB-ARBA"/>
</dbReference>
<evidence type="ECO:0000256" key="6">
    <source>
        <dbReference type="ARBA" id="ARBA00022687"/>
    </source>
</evidence>
<keyword evidence="4" id="KW-0964">Secreted</keyword>
<dbReference type="GO" id="GO:0009948">
    <property type="term" value="P:anterior/posterior axis specification"/>
    <property type="evidence" value="ECO:0007669"/>
    <property type="project" value="Ensembl"/>
</dbReference>
<dbReference type="AlphaFoldDB" id="A0A8C9MZK2"/>
<dbReference type="GO" id="GO:0045165">
    <property type="term" value="P:cell fate commitment"/>
    <property type="evidence" value="ECO:0007669"/>
    <property type="project" value="TreeGrafter"/>
</dbReference>
<dbReference type="GO" id="GO:0001707">
    <property type="term" value="P:mesoderm formation"/>
    <property type="evidence" value="ECO:0007669"/>
    <property type="project" value="Ensembl"/>
</dbReference>
<dbReference type="PANTHER" id="PTHR12027">
    <property type="entry name" value="WNT RELATED"/>
    <property type="match status" value="1"/>
</dbReference>
<dbReference type="InterPro" id="IPR043158">
    <property type="entry name" value="Wnt_C"/>
</dbReference>
<dbReference type="GO" id="GO:0098588">
    <property type="term" value="C:bounding membrane of organelle"/>
    <property type="evidence" value="ECO:0007669"/>
    <property type="project" value="UniProtKB-ARBA"/>
</dbReference>
<dbReference type="GeneTree" id="ENSGT00940000157854"/>
<dbReference type="GO" id="GO:0007276">
    <property type="term" value="P:gamete generation"/>
    <property type="evidence" value="ECO:0007669"/>
    <property type="project" value="Ensembl"/>
</dbReference>
<keyword evidence="8" id="KW-0325">Glycoprotein</keyword>
<dbReference type="GO" id="GO:0035115">
    <property type="term" value="P:embryonic forelimb morphogenesis"/>
    <property type="evidence" value="ECO:0007669"/>
    <property type="project" value="Ensembl"/>
</dbReference>
<dbReference type="GO" id="GO:0048843">
    <property type="term" value="P:negative regulation of axon extension involved in axon guidance"/>
    <property type="evidence" value="ECO:0007669"/>
    <property type="project" value="Ensembl"/>
</dbReference>
<dbReference type="GO" id="GO:0007411">
    <property type="term" value="P:axon guidance"/>
    <property type="evidence" value="ECO:0007669"/>
    <property type="project" value="Ensembl"/>
</dbReference>
<evidence type="ECO:0000256" key="8">
    <source>
        <dbReference type="ARBA" id="ARBA00023180"/>
    </source>
</evidence>
<organism evidence="11 12">
    <name type="scientific">Serinus canaria</name>
    <name type="common">Island canary</name>
    <name type="synonym">Fringilla canaria</name>
    <dbReference type="NCBI Taxonomy" id="9135"/>
    <lineage>
        <taxon>Eukaryota</taxon>
        <taxon>Metazoa</taxon>
        <taxon>Chordata</taxon>
        <taxon>Craniata</taxon>
        <taxon>Vertebrata</taxon>
        <taxon>Euteleostomi</taxon>
        <taxon>Archelosauria</taxon>
        <taxon>Archosauria</taxon>
        <taxon>Dinosauria</taxon>
        <taxon>Saurischia</taxon>
        <taxon>Theropoda</taxon>
        <taxon>Coelurosauria</taxon>
        <taxon>Aves</taxon>
        <taxon>Neognathae</taxon>
        <taxon>Neoaves</taxon>
        <taxon>Telluraves</taxon>
        <taxon>Australaves</taxon>
        <taxon>Passeriformes</taxon>
        <taxon>Passeroidea</taxon>
        <taxon>Fringillidae</taxon>
        <taxon>Carduelinae</taxon>
        <taxon>Serinus</taxon>
    </lineage>
</organism>
<evidence type="ECO:0000256" key="3">
    <source>
        <dbReference type="ARBA" id="ARBA00022473"/>
    </source>
</evidence>
<dbReference type="Gene3D" id="3.30.2460.20">
    <property type="match status" value="1"/>
</dbReference>
<dbReference type="GO" id="GO:0035116">
    <property type="term" value="P:embryonic hindlimb morphogenesis"/>
    <property type="evidence" value="ECO:0007669"/>
    <property type="project" value="Ensembl"/>
</dbReference>
<evidence type="ECO:0000313" key="11">
    <source>
        <dbReference type="Ensembl" id="ENSSCAP00000011514.1"/>
    </source>
</evidence>
<keyword evidence="12" id="KW-1185">Reference proteome</keyword>